<protein>
    <submittedName>
        <fullName evidence="2">Uncharacterized protein</fullName>
    </submittedName>
</protein>
<dbReference type="EMBL" id="LUCH01004566">
    <property type="protein sequence ID" value="KAF5398868.1"/>
    <property type="molecule type" value="Genomic_DNA"/>
</dbReference>
<dbReference type="Proteomes" id="UP000748531">
    <property type="component" value="Unassembled WGS sequence"/>
</dbReference>
<evidence type="ECO:0000313" key="3">
    <source>
        <dbReference type="Proteomes" id="UP000748531"/>
    </source>
</evidence>
<feature type="transmembrane region" description="Helical" evidence="1">
    <location>
        <begin position="258"/>
        <end position="279"/>
    </location>
</feature>
<gene>
    <name evidence="2" type="ORF">PHET_08067</name>
</gene>
<keyword evidence="3" id="KW-1185">Reference proteome</keyword>
<dbReference type="AlphaFoldDB" id="A0A8J4SI78"/>
<keyword evidence="1" id="KW-0472">Membrane</keyword>
<evidence type="ECO:0000256" key="1">
    <source>
        <dbReference type="SAM" id="Phobius"/>
    </source>
</evidence>
<evidence type="ECO:0000313" key="2">
    <source>
        <dbReference type="EMBL" id="KAF5398868.1"/>
    </source>
</evidence>
<organism evidence="2 3">
    <name type="scientific">Paragonimus heterotremus</name>
    <dbReference type="NCBI Taxonomy" id="100268"/>
    <lineage>
        <taxon>Eukaryota</taxon>
        <taxon>Metazoa</taxon>
        <taxon>Spiralia</taxon>
        <taxon>Lophotrochozoa</taxon>
        <taxon>Platyhelminthes</taxon>
        <taxon>Trematoda</taxon>
        <taxon>Digenea</taxon>
        <taxon>Plagiorchiida</taxon>
        <taxon>Troglotremata</taxon>
        <taxon>Troglotrematidae</taxon>
        <taxon>Paragonimus</taxon>
    </lineage>
</organism>
<keyword evidence="1" id="KW-0812">Transmembrane</keyword>
<name>A0A8J4SI78_9TREM</name>
<sequence>MYLIIVTLQQRHLSQTYFRSASDINTKIEISEEGRSTGSAAHTAARHAMELPPPHIEKCMGPACTVPFPGLCSKPKTRCVGLPRLGAKGLPTYQPVQVLECKCPPPLRTYYGGSIPCVFRTHSGYVVASYKYALQLSRGLGFELSPSDARDAAEYALIHVKQEKCQSEKLYIWCDWGRWTHWSIVCNGTGYKHRQRSRACCETVYDAGPHMYHRCQTTRSGDPIDDRTQLEITNTSECPDREAFFDAHEGQYLGWIDYLLLIISSVMLSLIPLLIVLIVKMIEL</sequence>
<comment type="caution">
    <text evidence="2">The sequence shown here is derived from an EMBL/GenBank/DDBJ whole genome shotgun (WGS) entry which is preliminary data.</text>
</comment>
<dbReference type="OrthoDB" id="10290889at2759"/>
<reference evidence="2" key="1">
    <citation type="submission" date="2019-05" db="EMBL/GenBank/DDBJ databases">
        <title>Annotation for the trematode Paragonimus heterotremus.</title>
        <authorList>
            <person name="Choi Y.-J."/>
        </authorList>
    </citation>
    <scope>NUCLEOTIDE SEQUENCE</scope>
    <source>
        <strain evidence="2">LC</strain>
    </source>
</reference>
<accession>A0A8J4SI78</accession>
<keyword evidence="1" id="KW-1133">Transmembrane helix</keyword>
<proteinExistence type="predicted"/>